<evidence type="ECO:0000313" key="7">
    <source>
        <dbReference type="Proteomes" id="UP000326979"/>
    </source>
</evidence>
<dbReference type="GO" id="GO:0003677">
    <property type="term" value="F:DNA binding"/>
    <property type="evidence" value="ECO:0007669"/>
    <property type="project" value="UniProtKB-KW"/>
</dbReference>
<dbReference type="PROSITE" id="PS51071">
    <property type="entry name" value="HTH_RPIR"/>
    <property type="match status" value="1"/>
</dbReference>
<dbReference type="InterPro" id="IPR046348">
    <property type="entry name" value="SIS_dom_sf"/>
</dbReference>
<evidence type="ECO:0000313" key="6">
    <source>
        <dbReference type="EMBL" id="MPY38637.1"/>
    </source>
</evidence>
<dbReference type="GO" id="GO:0097367">
    <property type="term" value="F:carbohydrate derivative binding"/>
    <property type="evidence" value="ECO:0007669"/>
    <property type="project" value="InterPro"/>
</dbReference>
<dbReference type="InterPro" id="IPR009057">
    <property type="entry name" value="Homeodomain-like_sf"/>
</dbReference>
<dbReference type="SUPFAM" id="SSF46689">
    <property type="entry name" value="Homeodomain-like"/>
    <property type="match status" value="1"/>
</dbReference>
<sequence length="308" mass="32754">MESDGGTIHRDRHRHRPAGITTRIRGLLPTLTPAERALGELVLADPSGVAASTITELAARSGTSRTTVTRFCRALDLPGYAELRLALATERGRAEAHPGWDRLVGAGIAPDAPLEAVLDWVAKADAQVIEETAAQLDVAALNAAVEAMAAARRIDFYAVSGSSTVAMDMHLRLHHTGYSCFAWTDVHEALSSAVLLRKGDVALGVSHSGETKAVVDPVKQARRNGATTIAITNFARSSLAKAADLTLLTAAREFAHRPGDMAARHAQMIVLDCLYIGVAQRDRVRTERALEATRAAVAPHRYPPGSGA</sequence>
<evidence type="ECO:0000259" key="4">
    <source>
        <dbReference type="PROSITE" id="PS51071"/>
    </source>
</evidence>
<evidence type="ECO:0000259" key="5">
    <source>
        <dbReference type="PROSITE" id="PS51464"/>
    </source>
</evidence>
<evidence type="ECO:0000256" key="2">
    <source>
        <dbReference type="ARBA" id="ARBA00023125"/>
    </source>
</evidence>
<organism evidence="6 7">
    <name type="scientific">Streptomyces phyllanthi</name>
    <dbReference type="NCBI Taxonomy" id="1803180"/>
    <lineage>
        <taxon>Bacteria</taxon>
        <taxon>Bacillati</taxon>
        <taxon>Actinomycetota</taxon>
        <taxon>Actinomycetes</taxon>
        <taxon>Kitasatosporales</taxon>
        <taxon>Streptomycetaceae</taxon>
        <taxon>Streptomyces</taxon>
    </lineage>
</organism>
<dbReference type="PANTHER" id="PTHR30514">
    <property type="entry name" value="GLUCOKINASE"/>
    <property type="match status" value="1"/>
</dbReference>
<dbReference type="RefSeq" id="WP_152779413.1">
    <property type="nucleotide sequence ID" value="NZ_BAABEQ010000014.1"/>
</dbReference>
<protein>
    <submittedName>
        <fullName evidence="6">MurR/RpiR family transcriptional regulator</fullName>
    </submittedName>
</protein>
<dbReference type="GO" id="GO:1901135">
    <property type="term" value="P:carbohydrate derivative metabolic process"/>
    <property type="evidence" value="ECO:0007669"/>
    <property type="project" value="InterPro"/>
</dbReference>
<dbReference type="InterPro" id="IPR035472">
    <property type="entry name" value="RpiR-like_SIS"/>
</dbReference>
<dbReference type="SUPFAM" id="SSF53697">
    <property type="entry name" value="SIS domain"/>
    <property type="match status" value="1"/>
</dbReference>
<comment type="caution">
    <text evidence="6">The sequence shown here is derived from an EMBL/GenBank/DDBJ whole genome shotgun (WGS) entry which is preliminary data.</text>
</comment>
<proteinExistence type="predicted"/>
<reference evidence="6 7" key="1">
    <citation type="submission" date="2019-07" db="EMBL/GenBank/DDBJ databases">
        <title>New species of Amycolatopsis and Streptomyces.</title>
        <authorList>
            <person name="Duangmal K."/>
            <person name="Teo W.F.A."/>
            <person name="Lipun K."/>
        </authorList>
    </citation>
    <scope>NUCLEOTIDE SEQUENCE [LARGE SCALE GENOMIC DNA]</scope>
    <source>
        <strain evidence="6 7">TISTR 2346</strain>
    </source>
</reference>
<dbReference type="EMBL" id="VJZE01000003">
    <property type="protein sequence ID" value="MPY38637.1"/>
    <property type="molecule type" value="Genomic_DNA"/>
</dbReference>
<dbReference type="PANTHER" id="PTHR30514:SF1">
    <property type="entry name" value="HTH-TYPE TRANSCRIPTIONAL REGULATOR HEXR-RELATED"/>
    <property type="match status" value="1"/>
</dbReference>
<dbReference type="PROSITE" id="PS51464">
    <property type="entry name" value="SIS"/>
    <property type="match status" value="1"/>
</dbReference>
<dbReference type="Pfam" id="PF01380">
    <property type="entry name" value="SIS"/>
    <property type="match status" value="1"/>
</dbReference>
<evidence type="ECO:0000256" key="3">
    <source>
        <dbReference type="ARBA" id="ARBA00023163"/>
    </source>
</evidence>
<keyword evidence="7" id="KW-1185">Reference proteome</keyword>
<dbReference type="Proteomes" id="UP000326979">
    <property type="component" value="Unassembled WGS sequence"/>
</dbReference>
<dbReference type="CDD" id="cd05013">
    <property type="entry name" value="SIS_RpiR"/>
    <property type="match status" value="1"/>
</dbReference>
<dbReference type="OrthoDB" id="370421at2"/>
<dbReference type="GO" id="GO:0003700">
    <property type="term" value="F:DNA-binding transcription factor activity"/>
    <property type="evidence" value="ECO:0007669"/>
    <property type="project" value="InterPro"/>
</dbReference>
<dbReference type="InterPro" id="IPR001347">
    <property type="entry name" value="SIS_dom"/>
</dbReference>
<gene>
    <name evidence="6" type="ORF">FNH04_01270</name>
</gene>
<accession>A0A5N8VTS1</accession>
<dbReference type="InterPro" id="IPR036388">
    <property type="entry name" value="WH-like_DNA-bd_sf"/>
</dbReference>
<dbReference type="InterPro" id="IPR000281">
    <property type="entry name" value="HTH_RpiR"/>
</dbReference>
<dbReference type="InterPro" id="IPR047640">
    <property type="entry name" value="RpiR-like"/>
</dbReference>
<dbReference type="Gene3D" id="1.10.10.10">
    <property type="entry name" value="Winged helix-like DNA-binding domain superfamily/Winged helix DNA-binding domain"/>
    <property type="match status" value="1"/>
</dbReference>
<evidence type="ECO:0000256" key="1">
    <source>
        <dbReference type="ARBA" id="ARBA00023015"/>
    </source>
</evidence>
<dbReference type="AlphaFoldDB" id="A0A5N8VTS1"/>
<name>A0A5N8VTS1_9ACTN</name>
<feature type="domain" description="SIS" evidence="5">
    <location>
        <begin position="144"/>
        <end position="284"/>
    </location>
</feature>
<feature type="domain" description="HTH rpiR-type" evidence="4">
    <location>
        <begin position="18"/>
        <end position="94"/>
    </location>
</feature>
<keyword evidence="2" id="KW-0238">DNA-binding</keyword>
<dbReference type="Gene3D" id="3.40.50.10490">
    <property type="entry name" value="Glucose-6-phosphate isomerase like protein, domain 1"/>
    <property type="match status" value="1"/>
</dbReference>
<dbReference type="Pfam" id="PF01418">
    <property type="entry name" value="HTH_6"/>
    <property type="match status" value="1"/>
</dbReference>
<keyword evidence="1" id="KW-0805">Transcription regulation</keyword>
<keyword evidence="3" id="KW-0804">Transcription</keyword>